<dbReference type="InterPro" id="IPR050832">
    <property type="entry name" value="Bact_Acetyltransf"/>
</dbReference>
<protein>
    <recommendedName>
        <fullName evidence="3">N-acetyltransferase domain-containing protein</fullName>
    </recommendedName>
</protein>
<dbReference type="InterPro" id="IPR000182">
    <property type="entry name" value="GNAT_dom"/>
</dbReference>
<evidence type="ECO:0000313" key="4">
    <source>
        <dbReference type="EMBL" id="CAB3793214.1"/>
    </source>
</evidence>
<evidence type="ECO:0000256" key="1">
    <source>
        <dbReference type="ARBA" id="ARBA00022679"/>
    </source>
</evidence>
<dbReference type="InterPro" id="IPR016181">
    <property type="entry name" value="Acyl_CoA_acyltransferase"/>
</dbReference>
<dbReference type="SUPFAM" id="SSF55729">
    <property type="entry name" value="Acyl-CoA N-acyltransferases (Nat)"/>
    <property type="match status" value="1"/>
</dbReference>
<proteinExistence type="predicted"/>
<dbReference type="Gene3D" id="3.40.630.30">
    <property type="match status" value="1"/>
</dbReference>
<dbReference type="PANTHER" id="PTHR43877:SF1">
    <property type="entry name" value="ACETYLTRANSFERASE"/>
    <property type="match status" value="1"/>
</dbReference>
<dbReference type="PANTHER" id="PTHR43877">
    <property type="entry name" value="AMINOALKYLPHOSPHONATE N-ACETYLTRANSFERASE-RELATED-RELATED"/>
    <property type="match status" value="1"/>
</dbReference>
<dbReference type="GO" id="GO:0016747">
    <property type="term" value="F:acyltransferase activity, transferring groups other than amino-acyl groups"/>
    <property type="evidence" value="ECO:0007669"/>
    <property type="project" value="InterPro"/>
</dbReference>
<gene>
    <name evidence="4" type="ORF">LMG28688_03677</name>
</gene>
<dbReference type="RefSeq" id="WP_175196248.1">
    <property type="nucleotide sequence ID" value="NZ_CADIKL010000017.1"/>
</dbReference>
<dbReference type="CDD" id="cd04301">
    <property type="entry name" value="NAT_SF"/>
    <property type="match status" value="1"/>
</dbReference>
<dbReference type="Proteomes" id="UP000494119">
    <property type="component" value="Unassembled WGS sequence"/>
</dbReference>
<feature type="domain" description="N-acetyltransferase" evidence="3">
    <location>
        <begin position="31"/>
        <end position="191"/>
    </location>
</feature>
<evidence type="ECO:0000256" key="2">
    <source>
        <dbReference type="ARBA" id="ARBA00023315"/>
    </source>
</evidence>
<keyword evidence="1" id="KW-0808">Transferase</keyword>
<dbReference type="PROSITE" id="PS51186">
    <property type="entry name" value="GNAT"/>
    <property type="match status" value="1"/>
</dbReference>
<name>A0A6J5G4J8_9BURK</name>
<keyword evidence="5" id="KW-1185">Reference proteome</keyword>
<keyword evidence="2" id="KW-0012">Acyltransferase</keyword>
<sequence>MTETSRRYPRSIECAGKSFDIARMTSRDRDAVLAFAKTLPAHDLLFVPRDISQPQVIDAWMRTLDGDEVTSLIARDSEGTVVGCTAIVTDNLSWSKHVGQLRVLVAPASRGTGLGRVLIQECFAQALERGLKKLVAQMTTDQAAAIAVFEELSFRAEALLHRQVADRDGWLHDLVVLSHDVDAVAMRRDLYGLSDVLDGA</sequence>
<dbReference type="AlphaFoldDB" id="A0A6J5G4J8"/>
<evidence type="ECO:0000259" key="3">
    <source>
        <dbReference type="PROSITE" id="PS51186"/>
    </source>
</evidence>
<accession>A0A6J5G4J8</accession>
<organism evidence="4 5">
    <name type="scientific">Paraburkholderia caffeinitolerans</name>
    <dbReference type="NCBI Taxonomy" id="1723730"/>
    <lineage>
        <taxon>Bacteria</taxon>
        <taxon>Pseudomonadati</taxon>
        <taxon>Pseudomonadota</taxon>
        <taxon>Betaproteobacteria</taxon>
        <taxon>Burkholderiales</taxon>
        <taxon>Burkholderiaceae</taxon>
        <taxon>Paraburkholderia</taxon>
    </lineage>
</organism>
<reference evidence="4 5" key="1">
    <citation type="submission" date="2020-04" db="EMBL/GenBank/DDBJ databases">
        <authorList>
            <person name="De Canck E."/>
        </authorList>
    </citation>
    <scope>NUCLEOTIDE SEQUENCE [LARGE SCALE GENOMIC DNA]</scope>
    <source>
        <strain evidence="4 5">LMG 28688</strain>
    </source>
</reference>
<dbReference type="EMBL" id="CADIKL010000017">
    <property type="protein sequence ID" value="CAB3793214.1"/>
    <property type="molecule type" value="Genomic_DNA"/>
</dbReference>
<evidence type="ECO:0000313" key="5">
    <source>
        <dbReference type="Proteomes" id="UP000494119"/>
    </source>
</evidence>
<dbReference type="Pfam" id="PF00583">
    <property type="entry name" value="Acetyltransf_1"/>
    <property type="match status" value="1"/>
</dbReference>